<protein>
    <submittedName>
        <fullName evidence="1">Transcriptional regulator</fullName>
    </submittedName>
</protein>
<organism evidence="1 2">
    <name type="scientific">Actinomadura graeca</name>
    <dbReference type="NCBI Taxonomy" id="2750812"/>
    <lineage>
        <taxon>Bacteria</taxon>
        <taxon>Bacillati</taxon>
        <taxon>Actinomycetota</taxon>
        <taxon>Actinomycetes</taxon>
        <taxon>Streptosporangiales</taxon>
        <taxon>Thermomonosporaceae</taxon>
        <taxon>Actinomadura</taxon>
    </lineage>
</organism>
<keyword evidence="2" id="KW-1185">Reference proteome</keyword>
<proteinExistence type="predicted"/>
<sequence length="323" mass="35447">MINRLLSALVPLDKVLGQGLTPVQPLDRQQIMRRLLRARRLWDAGQLRRLVPDLPDLLSAAGHAAKETGDSAGFVLAGACYDLAAETLSKVGVDRQAHIAADWATLYAERSEDPVALASAARTRGIVLRHEGQHQLAEEITLHAATRISRAGLADPARARAYAQMLATSAYNAALADDRDRALEMIEDAWAAVRTLPEQPPTWAVKARFPIDRAQVSLYRVGVRWALGDASEALAAGRGLRPEMFPTPERRARLETDMARAEWLRGRPEQTTQRLLAAHAQAPGEMAGRPSIRRMALDVVERHPRVHGARELAAIVRPSGRGR</sequence>
<dbReference type="EMBL" id="CP059572">
    <property type="protein sequence ID" value="QXJ25899.1"/>
    <property type="molecule type" value="Genomic_DNA"/>
</dbReference>
<dbReference type="RefSeq" id="WP_231332115.1">
    <property type="nucleotide sequence ID" value="NZ_CP059572.1"/>
</dbReference>
<evidence type="ECO:0000313" key="2">
    <source>
        <dbReference type="Proteomes" id="UP001049518"/>
    </source>
</evidence>
<reference evidence="1" key="1">
    <citation type="submission" date="2020-07" db="EMBL/GenBank/DDBJ databases">
        <authorList>
            <person name="Tarantini F.S."/>
            <person name="Hong K.W."/>
            <person name="Chan K.G."/>
        </authorList>
    </citation>
    <scope>NUCLEOTIDE SEQUENCE</scope>
    <source>
        <strain evidence="1">32-07</strain>
    </source>
</reference>
<evidence type="ECO:0000313" key="1">
    <source>
        <dbReference type="EMBL" id="QXJ25899.1"/>
    </source>
</evidence>
<gene>
    <name evidence="1" type="ORF">AGRA3207_007468</name>
</gene>
<name>A0ABX8R6L6_9ACTN</name>
<dbReference type="Proteomes" id="UP001049518">
    <property type="component" value="Chromosome"/>
</dbReference>
<accession>A0ABX8R6L6</accession>